<dbReference type="PANTHER" id="PTHR12994">
    <property type="entry name" value="SECERNIN"/>
    <property type="match status" value="1"/>
</dbReference>
<gene>
    <name evidence="6" type="ORF">PBS001_LOCUS865</name>
    <name evidence="5" type="ORF">PBS003_LOCUS7060</name>
</gene>
<evidence type="ECO:0000256" key="4">
    <source>
        <dbReference type="SAM" id="SignalP"/>
    </source>
</evidence>
<keyword evidence="3" id="KW-0812">Transmembrane</keyword>
<evidence type="ECO:0000256" key="1">
    <source>
        <dbReference type="ARBA" id="ARBA00005705"/>
    </source>
</evidence>
<dbReference type="GO" id="GO:0070004">
    <property type="term" value="F:cysteine-type exopeptidase activity"/>
    <property type="evidence" value="ECO:0007669"/>
    <property type="project" value="InterPro"/>
</dbReference>
<dbReference type="EMBL" id="CAKKTJ010000324">
    <property type="protein sequence ID" value="CAH0480437.1"/>
    <property type="molecule type" value="Genomic_DNA"/>
</dbReference>
<feature type="chain" id="PRO_5043885695" description="Dipeptidase" evidence="4">
    <location>
        <begin position="21"/>
        <end position="658"/>
    </location>
</feature>
<keyword evidence="7" id="KW-1185">Reference proteome</keyword>
<comment type="similarity">
    <text evidence="1">Belongs to the peptidase C69 family. Secernin subfamily.</text>
</comment>
<protein>
    <recommendedName>
        <fullName evidence="9">Dipeptidase</fullName>
    </recommendedName>
</protein>
<keyword evidence="3" id="KW-0472">Membrane</keyword>
<feature type="region of interest" description="Disordered" evidence="2">
    <location>
        <begin position="354"/>
        <end position="386"/>
    </location>
</feature>
<name>A0AAU9LBZ9_9STRA</name>
<dbReference type="Proteomes" id="UP001160483">
    <property type="component" value="Unassembled WGS sequence"/>
</dbReference>
<evidence type="ECO:0000313" key="7">
    <source>
        <dbReference type="Proteomes" id="UP001158986"/>
    </source>
</evidence>
<dbReference type="Proteomes" id="UP001158986">
    <property type="component" value="Unassembled WGS sequence"/>
</dbReference>
<feature type="signal peptide" evidence="4">
    <location>
        <begin position="1"/>
        <end position="20"/>
    </location>
</feature>
<evidence type="ECO:0008006" key="9">
    <source>
        <dbReference type="Google" id="ProtNLM"/>
    </source>
</evidence>
<keyword evidence="3" id="KW-1133">Transmembrane helix</keyword>
<dbReference type="GO" id="GO:0006508">
    <property type="term" value="P:proteolysis"/>
    <property type="evidence" value="ECO:0007669"/>
    <property type="project" value="InterPro"/>
</dbReference>
<dbReference type="AlphaFoldDB" id="A0AAU9LBZ9"/>
<dbReference type="GO" id="GO:0016805">
    <property type="term" value="F:dipeptidase activity"/>
    <property type="evidence" value="ECO:0007669"/>
    <property type="project" value="InterPro"/>
</dbReference>
<evidence type="ECO:0000313" key="8">
    <source>
        <dbReference type="Proteomes" id="UP001160483"/>
    </source>
</evidence>
<keyword evidence="4" id="KW-0732">Signal</keyword>
<comment type="caution">
    <text evidence="5">The sequence shown here is derived from an EMBL/GenBank/DDBJ whole genome shotgun (WGS) entry which is preliminary data.</text>
</comment>
<evidence type="ECO:0000256" key="3">
    <source>
        <dbReference type="SAM" id="Phobius"/>
    </source>
</evidence>
<reference evidence="5 7" key="1">
    <citation type="submission" date="2021-11" db="EMBL/GenBank/DDBJ databases">
        <authorList>
            <person name="Islam A."/>
            <person name="Islam S."/>
            <person name="Flora M.S."/>
            <person name="Rahman M."/>
            <person name="Ziaur R.M."/>
            <person name="Epstein J.H."/>
            <person name="Hassan M."/>
            <person name="Klassen M."/>
            <person name="Woodard K."/>
            <person name="Webb A."/>
            <person name="Webby R.J."/>
            <person name="El Zowalaty M.E."/>
        </authorList>
    </citation>
    <scope>NUCLEOTIDE SEQUENCE</scope>
    <source>
        <strain evidence="6">Pbs1</strain>
        <strain evidence="5">Pbs3</strain>
    </source>
</reference>
<dbReference type="PANTHER" id="PTHR12994:SF17">
    <property type="entry name" value="LD30995P"/>
    <property type="match status" value="1"/>
</dbReference>
<feature type="transmembrane region" description="Helical" evidence="3">
    <location>
        <begin position="621"/>
        <end position="641"/>
    </location>
</feature>
<accession>A0AAU9LBZ9</accession>
<organism evidence="5 8">
    <name type="scientific">Peronospora belbahrii</name>
    <dbReference type="NCBI Taxonomy" id="622444"/>
    <lineage>
        <taxon>Eukaryota</taxon>
        <taxon>Sar</taxon>
        <taxon>Stramenopiles</taxon>
        <taxon>Oomycota</taxon>
        <taxon>Peronosporomycetes</taxon>
        <taxon>Peronosporales</taxon>
        <taxon>Peronosporaceae</taxon>
        <taxon>Peronospora</taxon>
    </lineage>
</organism>
<dbReference type="Pfam" id="PF03577">
    <property type="entry name" value="Peptidase_C69"/>
    <property type="match status" value="1"/>
</dbReference>
<dbReference type="EMBL" id="CAKLCB010000051">
    <property type="protein sequence ID" value="CAH0514089.1"/>
    <property type="molecule type" value="Genomic_DNA"/>
</dbReference>
<evidence type="ECO:0000313" key="5">
    <source>
        <dbReference type="EMBL" id="CAH0480437.1"/>
    </source>
</evidence>
<evidence type="ECO:0000313" key="6">
    <source>
        <dbReference type="EMBL" id="CAH0514089.1"/>
    </source>
</evidence>
<evidence type="ECO:0000256" key="2">
    <source>
        <dbReference type="SAM" id="MobiDB-lite"/>
    </source>
</evidence>
<sequence length="658" mass="73792">MMRFVSLSTVFIVLMVHTEAKDRCTAIIVGAKASTTGTPMTTHTNDCSSCDFRIVKVPAKAYEDGVQHDVVLAAFDYPRYVGDARSKEYLPENLDTRFYNWTVSPAIGSIPEAPQTFAYIEGAYGIINEHQVAIGESTCPARFWTKPVTQGGKALFDVGELSRIALQRTQTARQAIQLMGDLAVQYGYYGAVWEGEGVYDEAGEALTVTDTKEAWIFHILPDDTGKSAVWAAQRVPDDQISGVANQFVIRELDLSRPTFFLASPNVHDVAIRNNLWKPHNNTPFDFTRAYAQPRKPMHQYYSTRRIWRLFTLANPALELSPTTDLLGSDYPFGVKPASPLSPRDIMRFQRDHYEGTPFDMTKSPKSGPYGDPDRYDPSPNHDLTKEDISHGHFERAISIFRASYSFVSVLDPSNPDNAYLWFGQYAPHATTYTPVFVQATDVPKQLSRGSLYAFDRESSFWIHALVGNWAARFYSYISPFVRRVQDEVESYADGMLRSVLMEAAQHKRDSGVQAMREFMTATSEDFAQQAHRASADLFDYLVTAFHDGYQVSNFYSKMLTVQSIFYPKWWLQSVGFFDDAEESIDTSSASMSSASKSSHSGVAVDTSKAKVVCETAHKGSVSYFTTMILMILSSLAGLFLGRKFHGPLTTKQQGYRPL</sequence>
<proteinExistence type="inferred from homology"/>
<dbReference type="InterPro" id="IPR005322">
    <property type="entry name" value="Peptidase_C69"/>
</dbReference>